<name>A0A285NBR9_9HYPH</name>
<sequence length="33" mass="3895">MESGIDQQSSHEQYRVMGWDPVLLTQKLDWSET</sequence>
<evidence type="ECO:0000313" key="1">
    <source>
        <dbReference type="EMBL" id="SNZ06869.1"/>
    </source>
</evidence>
<protein>
    <submittedName>
        <fullName evidence="1">Uncharacterized protein</fullName>
    </submittedName>
</protein>
<dbReference type="EMBL" id="OBEL01000001">
    <property type="protein sequence ID" value="SNZ06869.1"/>
    <property type="molecule type" value="Genomic_DNA"/>
</dbReference>
<gene>
    <name evidence="1" type="ORF">SAMN06265368_0565</name>
</gene>
<organism evidence="1 2">
    <name type="scientific">Cohaesibacter gelatinilyticus</name>
    <dbReference type="NCBI Taxonomy" id="372072"/>
    <lineage>
        <taxon>Bacteria</taxon>
        <taxon>Pseudomonadati</taxon>
        <taxon>Pseudomonadota</taxon>
        <taxon>Alphaproteobacteria</taxon>
        <taxon>Hyphomicrobiales</taxon>
        <taxon>Cohaesibacteraceae</taxon>
    </lineage>
</organism>
<evidence type="ECO:0000313" key="2">
    <source>
        <dbReference type="Proteomes" id="UP000219439"/>
    </source>
</evidence>
<accession>A0A285NBR9</accession>
<reference evidence="1 2" key="1">
    <citation type="submission" date="2017-09" db="EMBL/GenBank/DDBJ databases">
        <authorList>
            <person name="Ehlers B."/>
            <person name="Leendertz F.H."/>
        </authorList>
    </citation>
    <scope>NUCLEOTIDE SEQUENCE [LARGE SCALE GENOMIC DNA]</scope>
    <source>
        <strain evidence="1 2">DSM 18289</strain>
    </source>
</reference>
<dbReference type="Proteomes" id="UP000219439">
    <property type="component" value="Unassembled WGS sequence"/>
</dbReference>
<proteinExistence type="predicted"/>
<keyword evidence="2" id="KW-1185">Reference proteome</keyword>
<dbReference type="AlphaFoldDB" id="A0A285NBR9"/>